<dbReference type="PANTHER" id="PTHR43124:SF3">
    <property type="entry name" value="CHLORAMPHENICOL EFFLUX PUMP RV0191"/>
    <property type="match status" value="1"/>
</dbReference>
<feature type="transmembrane region" description="Helical" evidence="6">
    <location>
        <begin position="91"/>
        <end position="109"/>
    </location>
</feature>
<feature type="transmembrane region" description="Helical" evidence="6">
    <location>
        <begin position="376"/>
        <end position="394"/>
    </location>
</feature>
<keyword evidence="2" id="KW-1003">Cell membrane</keyword>
<protein>
    <submittedName>
        <fullName evidence="8">MFS transporter</fullName>
    </submittedName>
</protein>
<evidence type="ECO:0000256" key="2">
    <source>
        <dbReference type="ARBA" id="ARBA00022475"/>
    </source>
</evidence>
<dbReference type="PANTHER" id="PTHR43124">
    <property type="entry name" value="PURINE EFFLUX PUMP PBUE"/>
    <property type="match status" value="1"/>
</dbReference>
<dbReference type="InterPro" id="IPR050189">
    <property type="entry name" value="MFS_Efflux_Transporters"/>
</dbReference>
<evidence type="ECO:0000256" key="1">
    <source>
        <dbReference type="ARBA" id="ARBA00004651"/>
    </source>
</evidence>
<sequence length="419" mass="44538">MTSQAHLNPPDLHSPSPNKTEGNWYAVITLSITAFVLVTSEFLPIGVLTAIAQDLNISIGTAGLMISLPGVMGAFAAPLVSVWAKSLDRRYLLIGLTAVMVVANFVTSLSQSFEIVLASRFVLGIAIGGFWATAIALSGRVAPAHLPIAKATAIVMAGVTLATVLGVPIGTWLSELYGWRSAFLITSIIGAIILILECIFLPRLKPTSAIKLSDLPALFIDPQARKGLVIILLIGLAHFSTYSYLAPFFKNVAGFNGATISVLLLIYGIAGFFGNAFAGYSSNINVRYTLAIVGVFLAIVFVGFPMFATHLTGAYLLTALWGFAFGAFPTTANIWMFLHAPQAVEKGMPLFVGMFQVIIALGALIGGYMVDHFSTSILLYSVVAFIAFALLAVFTHSRGLNNPKVQPTNVKTSKVCEAS</sequence>
<keyword evidence="9" id="KW-1185">Reference proteome</keyword>
<evidence type="ECO:0000259" key="7">
    <source>
        <dbReference type="PROSITE" id="PS50850"/>
    </source>
</evidence>
<dbReference type="GO" id="GO:0022857">
    <property type="term" value="F:transmembrane transporter activity"/>
    <property type="evidence" value="ECO:0007669"/>
    <property type="project" value="InterPro"/>
</dbReference>
<dbReference type="EMBL" id="CP049916">
    <property type="protein sequence ID" value="QIO09376.1"/>
    <property type="molecule type" value="Genomic_DNA"/>
</dbReference>
<name>A0A6G8S567_9GAMM</name>
<feature type="transmembrane region" description="Helical" evidence="6">
    <location>
        <begin position="290"/>
        <end position="308"/>
    </location>
</feature>
<feature type="transmembrane region" description="Helical" evidence="6">
    <location>
        <begin position="24"/>
        <end position="51"/>
    </location>
</feature>
<dbReference type="SUPFAM" id="SSF103473">
    <property type="entry name" value="MFS general substrate transporter"/>
    <property type="match status" value="1"/>
</dbReference>
<feature type="transmembrane region" description="Helical" evidence="6">
    <location>
        <begin position="57"/>
        <end position="84"/>
    </location>
</feature>
<feature type="transmembrane region" description="Helical" evidence="6">
    <location>
        <begin position="227"/>
        <end position="245"/>
    </location>
</feature>
<feature type="transmembrane region" description="Helical" evidence="6">
    <location>
        <begin position="314"/>
        <end position="338"/>
    </location>
</feature>
<feature type="transmembrane region" description="Helical" evidence="6">
    <location>
        <begin position="350"/>
        <end position="370"/>
    </location>
</feature>
<keyword evidence="5 6" id="KW-0472">Membrane</keyword>
<evidence type="ECO:0000256" key="4">
    <source>
        <dbReference type="ARBA" id="ARBA00022989"/>
    </source>
</evidence>
<feature type="transmembrane region" description="Helical" evidence="6">
    <location>
        <begin position="151"/>
        <end position="173"/>
    </location>
</feature>
<reference evidence="8 9" key="1">
    <citation type="submission" date="2020-03" db="EMBL/GenBank/DDBJ databases">
        <authorList>
            <person name="Zhu W."/>
        </authorList>
    </citation>
    <scope>NUCLEOTIDE SEQUENCE [LARGE SCALE GENOMIC DNA]</scope>
    <source>
        <strain evidence="8 9">185</strain>
    </source>
</reference>
<feature type="transmembrane region" description="Helical" evidence="6">
    <location>
        <begin position="257"/>
        <end position="278"/>
    </location>
</feature>
<gene>
    <name evidence="8" type="ORF">G8D99_10330</name>
</gene>
<evidence type="ECO:0000313" key="8">
    <source>
        <dbReference type="EMBL" id="QIO09376.1"/>
    </source>
</evidence>
<dbReference type="Proteomes" id="UP000501939">
    <property type="component" value="Chromosome"/>
</dbReference>
<dbReference type="RefSeq" id="WP_166325428.1">
    <property type="nucleotide sequence ID" value="NZ_CP049916.1"/>
</dbReference>
<dbReference type="InterPro" id="IPR011701">
    <property type="entry name" value="MFS"/>
</dbReference>
<accession>A0A6G8S567</accession>
<dbReference type="CDD" id="cd17324">
    <property type="entry name" value="MFS_NepI_like"/>
    <property type="match status" value="1"/>
</dbReference>
<dbReference type="Gene3D" id="1.20.1250.20">
    <property type="entry name" value="MFS general substrate transporter like domains"/>
    <property type="match status" value="1"/>
</dbReference>
<keyword evidence="3 6" id="KW-0812">Transmembrane</keyword>
<proteinExistence type="predicted"/>
<dbReference type="KEGG" id="alj:G8D99_10330"/>
<dbReference type="Pfam" id="PF07690">
    <property type="entry name" value="MFS_1"/>
    <property type="match status" value="1"/>
</dbReference>
<dbReference type="AlphaFoldDB" id="A0A6G8S567"/>
<dbReference type="InterPro" id="IPR036259">
    <property type="entry name" value="MFS_trans_sf"/>
</dbReference>
<organism evidence="8 9">
    <name type="scientific">Acinetobacter lanii</name>
    <dbReference type="NCBI Taxonomy" id="2715163"/>
    <lineage>
        <taxon>Bacteria</taxon>
        <taxon>Pseudomonadati</taxon>
        <taxon>Pseudomonadota</taxon>
        <taxon>Gammaproteobacteria</taxon>
        <taxon>Moraxellales</taxon>
        <taxon>Moraxellaceae</taxon>
        <taxon>Acinetobacter</taxon>
    </lineage>
</organism>
<dbReference type="InterPro" id="IPR020846">
    <property type="entry name" value="MFS_dom"/>
</dbReference>
<evidence type="ECO:0000313" key="9">
    <source>
        <dbReference type="Proteomes" id="UP000501939"/>
    </source>
</evidence>
<dbReference type="PROSITE" id="PS50850">
    <property type="entry name" value="MFS"/>
    <property type="match status" value="1"/>
</dbReference>
<comment type="subcellular location">
    <subcellularLocation>
        <location evidence="1">Cell membrane</location>
        <topology evidence="1">Multi-pass membrane protein</topology>
    </subcellularLocation>
</comment>
<feature type="domain" description="Major facilitator superfamily (MFS) profile" evidence="7">
    <location>
        <begin position="26"/>
        <end position="399"/>
    </location>
</feature>
<evidence type="ECO:0000256" key="5">
    <source>
        <dbReference type="ARBA" id="ARBA00023136"/>
    </source>
</evidence>
<evidence type="ECO:0000256" key="3">
    <source>
        <dbReference type="ARBA" id="ARBA00022692"/>
    </source>
</evidence>
<feature type="transmembrane region" description="Helical" evidence="6">
    <location>
        <begin position="179"/>
        <end position="201"/>
    </location>
</feature>
<keyword evidence="4 6" id="KW-1133">Transmembrane helix</keyword>
<feature type="transmembrane region" description="Helical" evidence="6">
    <location>
        <begin position="115"/>
        <end position="139"/>
    </location>
</feature>
<evidence type="ECO:0000256" key="6">
    <source>
        <dbReference type="SAM" id="Phobius"/>
    </source>
</evidence>
<dbReference type="GO" id="GO:0005886">
    <property type="term" value="C:plasma membrane"/>
    <property type="evidence" value="ECO:0007669"/>
    <property type="project" value="UniProtKB-SubCell"/>
</dbReference>